<dbReference type="PANTHER" id="PTHR42307:SF2">
    <property type="entry name" value="PUP DEAMIDASE_DEPUPYLASE"/>
    <property type="match status" value="1"/>
</dbReference>
<feature type="active site" description="Proton acceptor" evidence="2">
    <location>
        <position position="129"/>
    </location>
</feature>
<evidence type="ECO:0000313" key="5">
    <source>
        <dbReference type="Proteomes" id="UP000581206"/>
    </source>
</evidence>
<name>A0A7X6QYG2_9CELL</name>
<dbReference type="GO" id="GO:0010498">
    <property type="term" value="P:proteasomal protein catabolic process"/>
    <property type="evidence" value="ECO:0007669"/>
    <property type="project" value="InterPro"/>
</dbReference>
<dbReference type="NCBIfam" id="TIGR03688">
    <property type="entry name" value="depupylase_Dop"/>
    <property type="match status" value="1"/>
</dbReference>
<comment type="caution">
    <text evidence="4">The sequence shown here is derived from an EMBL/GenBank/DDBJ whole genome shotgun (WGS) entry which is preliminary data.</text>
</comment>
<evidence type="ECO:0000256" key="3">
    <source>
        <dbReference type="SAM" id="MobiDB-lite"/>
    </source>
</evidence>
<dbReference type="Pfam" id="PF03136">
    <property type="entry name" value="Pup_ligase"/>
    <property type="match status" value="1"/>
</dbReference>
<proteinExistence type="inferred from homology"/>
<protein>
    <submittedName>
        <fullName evidence="4">Proteasome accessory factor PafA2</fullName>
    </submittedName>
</protein>
<reference evidence="4 5" key="1">
    <citation type="submission" date="2020-04" db="EMBL/GenBank/DDBJ databases">
        <title>MicrobeNet Type strains.</title>
        <authorList>
            <person name="Nicholson A.C."/>
        </authorList>
    </citation>
    <scope>NUCLEOTIDE SEQUENCE [LARGE SCALE GENOMIC DNA]</scope>
    <source>
        <strain evidence="4 5">ATCC BAA-788</strain>
    </source>
</reference>
<dbReference type="GO" id="GO:0000502">
    <property type="term" value="C:proteasome complex"/>
    <property type="evidence" value="ECO:0007669"/>
    <property type="project" value="UniProtKB-KW"/>
</dbReference>
<evidence type="ECO:0000256" key="2">
    <source>
        <dbReference type="PIRSR" id="PIRSR018077-1"/>
    </source>
</evidence>
<dbReference type="GO" id="GO:0008233">
    <property type="term" value="F:peptidase activity"/>
    <property type="evidence" value="ECO:0007669"/>
    <property type="project" value="InterPro"/>
</dbReference>
<dbReference type="PANTHER" id="PTHR42307">
    <property type="entry name" value="PUP DEAMIDASE/DEPUPYLASE"/>
    <property type="match status" value="1"/>
</dbReference>
<dbReference type="GO" id="GO:0016811">
    <property type="term" value="F:hydrolase activity, acting on carbon-nitrogen (but not peptide) bonds, in linear amides"/>
    <property type="evidence" value="ECO:0007669"/>
    <property type="project" value="InterPro"/>
</dbReference>
<dbReference type="EMBL" id="JAAXOX010000002">
    <property type="protein sequence ID" value="NKY22117.1"/>
    <property type="molecule type" value="Genomic_DNA"/>
</dbReference>
<dbReference type="InterPro" id="IPR004347">
    <property type="entry name" value="Pup_ligase/deamidase"/>
</dbReference>
<dbReference type="GO" id="GO:0070490">
    <property type="term" value="P:protein pupylation"/>
    <property type="evidence" value="ECO:0007669"/>
    <property type="project" value="TreeGrafter"/>
</dbReference>
<evidence type="ECO:0000313" key="4">
    <source>
        <dbReference type="EMBL" id="NKY22117.1"/>
    </source>
</evidence>
<comment type="similarity">
    <text evidence="1">Belongs to the Pup ligase/Pup deamidase family. Pup deamidase subfamily.</text>
</comment>
<evidence type="ECO:0000256" key="1">
    <source>
        <dbReference type="ARBA" id="ARBA00009114"/>
    </source>
</evidence>
<organism evidence="4 5">
    <name type="scientific">Cellulomonas denverensis</name>
    <dbReference type="NCBI Taxonomy" id="264297"/>
    <lineage>
        <taxon>Bacteria</taxon>
        <taxon>Bacillati</taxon>
        <taxon>Actinomycetota</taxon>
        <taxon>Actinomycetes</taxon>
        <taxon>Micrococcales</taxon>
        <taxon>Cellulomonadaceae</taxon>
        <taxon>Cellulomonas</taxon>
    </lineage>
</organism>
<feature type="region of interest" description="Disordered" evidence="3">
    <location>
        <begin position="37"/>
        <end position="110"/>
    </location>
</feature>
<keyword evidence="4" id="KW-0647">Proteasome</keyword>
<keyword evidence="5" id="KW-1185">Reference proteome</keyword>
<dbReference type="GO" id="GO:0005524">
    <property type="term" value="F:ATP binding"/>
    <property type="evidence" value="ECO:0007669"/>
    <property type="project" value="TreeGrafter"/>
</dbReference>
<dbReference type="GO" id="GO:0019941">
    <property type="term" value="P:modification-dependent protein catabolic process"/>
    <property type="evidence" value="ECO:0007669"/>
    <property type="project" value="InterPro"/>
</dbReference>
<sequence>MRRVMGIETEYGVLQPGKANANPMLLSSHVVAVHAPAKQAGRGKARWDYDDEDPLQDARGFHLQRAAAHPSQLTDDPARPAPSGDLDPDSGATSGPSAPQARPRPEYDEYEDPGAVNVILTNGARLYVDHAHPEYSSPEVTTPRDLVRWDVAGERVMLDSVRALASVQALPDVALYKNNVDGKGATYGTHENYLVDRAVPFGDLAGWITPFLVSRQVFTGSGRVGLGQRGERPGYQLSQRADYVEAEIGLETTLRRPIVNTRDEPHADPTLWRRLHVIVGDANLFEVATFLKTGTTSLVLWLIEQIATGPAAYLGTRLDALTLADPVHAFGRVSHDLTLAEPLDLADGRELTALAIQRVYLDAVRELLPDPDPETAEVLDRWASILDRLATDPAGCAREVEWVGKLRLLDGMRRRERLEWDHPKLHAMDLQWSDVRPERGLYHRLAAAGAVERLTTDAQVDDAVLHPPQDTRAYFRGEVMARFGPQVTAASWDSVVFDLPGATSLQRVPMRDPLRGTKAHVGPLLESSRDAAALLEKLGG</sequence>
<dbReference type="AlphaFoldDB" id="A0A7X6QYG2"/>
<dbReference type="Proteomes" id="UP000581206">
    <property type="component" value="Unassembled WGS sequence"/>
</dbReference>
<dbReference type="PIRSF" id="PIRSF018077">
    <property type="entry name" value="UCP018077"/>
    <property type="match status" value="1"/>
</dbReference>
<gene>
    <name evidence="4" type="ORF">HGA03_05490</name>
</gene>
<dbReference type="InterPro" id="IPR022366">
    <property type="entry name" value="Pup_deamidase"/>
</dbReference>
<accession>A0A7X6QYG2</accession>